<dbReference type="Proteomes" id="UP000473089">
    <property type="component" value="Unassembled WGS sequence"/>
</dbReference>
<evidence type="ECO:0000256" key="2">
    <source>
        <dbReference type="ARBA" id="ARBA00007886"/>
    </source>
</evidence>
<feature type="domain" description="Spore germination protein N-terminal" evidence="9">
    <location>
        <begin position="26"/>
        <end position="196"/>
    </location>
</feature>
<dbReference type="NCBIfam" id="TIGR02887">
    <property type="entry name" value="spore_ger_x_C"/>
    <property type="match status" value="1"/>
</dbReference>
<protein>
    <submittedName>
        <fullName evidence="10">Ger(X)C family spore germination protein</fullName>
    </submittedName>
</protein>
<dbReference type="PANTHER" id="PTHR35789:SF1">
    <property type="entry name" value="SPORE GERMINATION PROTEIN B3"/>
    <property type="match status" value="1"/>
</dbReference>
<dbReference type="Pfam" id="PF05504">
    <property type="entry name" value="Spore_GerAC"/>
    <property type="match status" value="1"/>
</dbReference>
<gene>
    <name evidence="10" type="ORF">EXM42_07810</name>
</gene>
<evidence type="ECO:0000256" key="1">
    <source>
        <dbReference type="ARBA" id="ARBA00004635"/>
    </source>
</evidence>
<dbReference type="InterPro" id="IPR008844">
    <property type="entry name" value="Spore_GerAC-like"/>
</dbReference>
<comment type="caution">
    <text evidence="10">The sequence shown here is derived from an EMBL/GenBank/DDBJ whole genome shotgun (WGS) entry which is preliminary data.</text>
</comment>
<evidence type="ECO:0000256" key="6">
    <source>
        <dbReference type="ARBA" id="ARBA00023139"/>
    </source>
</evidence>
<accession>A0A6M0T2A3</accession>
<proteinExistence type="inferred from homology"/>
<evidence type="ECO:0000259" key="8">
    <source>
        <dbReference type="Pfam" id="PF05504"/>
    </source>
</evidence>
<keyword evidence="6" id="KW-0564">Palmitate</keyword>
<feature type="domain" description="Spore germination GerAC-like C-terminal" evidence="8">
    <location>
        <begin position="209"/>
        <end position="373"/>
    </location>
</feature>
<dbReference type="AlphaFoldDB" id="A0A6M0T2A3"/>
<name>A0A6M0T2A3_CLOBO</name>
<evidence type="ECO:0000256" key="5">
    <source>
        <dbReference type="ARBA" id="ARBA00023136"/>
    </source>
</evidence>
<keyword evidence="7" id="KW-0449">Lipoprotein</keyword>
<dbReference type="Gene3D" id="3.30.300.210">
    <property type="entry name" value="Nutrient germinant receptor protein C, domain 3"/>
    <property type="match status" value="1"/>
</dbReference>
<comment type="subcellular location">
    <subcellularLocation>
        <location evidence="1">Membrane</location>
        <topology evidence="1">Lipid-anchor</topology>
    </subcellularLocation>
</comment>
<dbReference type="PROSITE" id="PS51257">
    <property type="entry name" value="PROKAR_LIPOPROTEIN"/>
    <property type="match status" value="1"/>
</dbReference>
<organism evidence="10 11">
    <name type="scientific">Clostridium botulinum</name>
    <dbReference type="NCBI Taxonomy" id="1491"/>
    <lineage>
        <taxon>Bacteria</taxon>
        <taxon>Bacillati</taxon>
        <taxon>Bacillota</taxon>
        <taxon>Clostridia</taxon>
        <taxon>Eubacteriales</taxon>
        <taxon>Clostridiaceae</taxon>
        <taxon>Clostridium</taxon>
    </lineage>
</organism>
<comment type="similarity">
    <text evidence="2">Belongs to the GerABKC lipoprotein family.</text>
</comment>
<evidence type="ECO:0000313" key="10">
    <source>
        <dbReference type="EMBL" id="NFA60301.1"/>
    </source>
</evidence>
<keyword evidence="5" id="KW-0472">Membrane</keyword>
<dbReference type="InterPro" id="IPR038501">
    <property type="entry name" value="Spore_GerAC_C_sf"/>
</dbReference>
<sequence>MKSFINKTIILFILVCLPMTFCGCWDYTEMHDITFAAGICIDKDNFTNEYILTIETLKTSTNGEKINSDIIQSRGKTLHTALRDAIKETGKQIQVSHMKVVVVSQDIANDGIGSVIDLMNRDMEVRNDMWILISQMNTASEIFIKGKENDEILSYRLSDTVSNHTKIGKYTSTKAFKLLDNITTKGISATVPMVKLSNAKNKSDIEVSNVAVFRGDHMVGKLTENESMMLQLLKEENAKFLIPISLSNNINISLELIDVHRKINIKTSDGKISMDIYLNIDTSLSELSETEINFVSKPQRKQLKKQSEKYIKDQADELIQSLQNKYKTDAIGTGQILSKKKPDEWKKVSDNWNNTFQSININIFPNINIKYSGAINKNVKVAD</sequence>
<evidence type="ECO:0000259" key="9">
    <source>
        <dbReference type="Pfam" id="PF25198"/>
    </source>
</evidence>
<reference evidence="10 11" key="1">
    <citation type="submission" date="2019-02" db="EMBL/GenBank/DDBJ databases">
        <title>Genome sequencing of Clostridium botulinum clinical isolates.</title>
        <authorList>
            <person name="Brunt J."/>
            <person name="Van Vliet A.H.M."/>
            <person name="Stringer S.C."/>
            <person name="Grant K.A."/>
            <person name="Carter A.C."/>
            <person name="Peck M.W."/>
        </authorList>
    </citation>
    <scope>NUCLEOTIDE SEQUENCE [LARGE SCALE GENOMIC DNA]</scope>
    <source>
        <strain evidence="10 11">R1125/03</strain>
    </source>
</reference>
<dbReference type="EMBL" id="SGJP01000013">
    <property type="protein sequence ID" value="NFA60301.1"/>
    <property type="molecule type" value="Genomic_DNA"/>
</dbReference>
<dbReference type="PANTHER" id="PTHR35789">
    <property type="entry name" value="SPORE GERMINATION PROTEIN B3"/>
    <property type="match status" value="1"/>
</dbReference>
<evidence type="ECO:0000256" key="4">
    <source>
        <dbReference type="ARBA" id="ARBA00022729"/>
    </source>
</evidence>
<evidence type="ECO:0000256" key="7">
    <source>
        <dbReference type="ARBA" id="ARBA00023288"/>
    </source>
</evidence>
<dbReference type="GO" id="GO:0016020">
    <property type="term" value="C:membrane"/>
    <property type="evidence" value="ECO:0007669"/>
    <property type="project" value="UniProtKB-SubCell"/>
</dbReference>
<dbReference type="InterPro" id="IPR057336">
    <property type="entry name" value="GerAC_N"/>
</dbReference>
<dbReference type="GO" id="GO:0009847">
    <property type="term" value="P:spore germination"/>
    <property type="evidence" value="ECO:0007669"/>
    <property type="project" value="InterPro"/>
</dbReference>
<dbReference type="InterPro" id="IPR046953">
    <property type="entry name" value="Spore_GerAC-like_C"/>
</dbReference>
<evidence type="ECO:0000256" key="3">
    <source>
        <dbReference type="ARBA" id="ARBA00022544"/>
    </source>
</evidence>
<evidence type="ECO:0000313" key="11">
    <source>
        <dbReference type="Proteomes" id="UP000473089"/>
    </source>
</evidence>
<keyword evidence="4" id="KW-0732">Signal</keyword>
<dbReference type="Pfam" id="PF25198">
    <property type="entry name" value="Spore_GerAC_N"/>
    <property type="match status" value="1"/>
</dbReference>
<keyword evidence="3" id="KW-0309">Germination</keyword>